<feature type="transmembrane region" description="Helical" evidence="6">
    <location>
        <begin position="186"/>
        <end position="208"/>
    </location>
</feature>
<evidence type="ECO:0000256" key="6">
    <source>
        <dbReference type="SAM" id="Phobius"/>
    </source>
</evidence>
<evidence type="ECO:0000256" key="4">
    <source>
        <dbReference type="ARBA" id="ARBA00022989"/>
    </source>
</evidence>
<evidence type="ECO:0000256" key="2">
    <source>
        <dbReference type="ARBA" id="ARBA00022475"/>
    </source>
</evidence>
<comment type="subcellular location">
    <subcellularLocation>
        <location evidence="1">Cell membrane</location>
        <topology evidence="1">Multi-pass membrane protein</topology>
    </subcellularLocation>
</comment>
<dbReference type="PANTHER" id="PTHR30086:SF5">
    <property type="entry name" value="HOMOGENTISATE EXPORT PROTEIN"/>
    <property type="match status" value="1"/>
</dbReference>
<evidence type="ECO:0000313" key="8">
    <source>
        <dbReference type="Proteomes" id="UP001626537"/>
    </source>
</evidence>
<evidence type="ECO:0000313" key="7">
    <source>
        <dbReference type="EMBL" id="WOJ92882.1"/>
    </source>
</evidence>
<proteinExistence type="predicted"/>
<dbReference type="Pfam" id="PF01810">
    <property type="entry name" value="LysE"/>
    <property type="match status" value="1"/>
</dbReference>
<keyword evidence="8" id="KW-1185">Reference proteome</keyword>
<name>A0ABZ0I1E9_9GAMM</name>
<feature type="transmembrane region" description="Helical" evidence="6">
    <location>
        <begin position="149"/>
        <end position="174"/>
    </location>
</feature>
<feature type="transmembrane region" description="Helical" evidence="6">
    <location>
        <begin position="6"/>
        <end position="29"/>
    </location>
</feature>
<keyword evidence="5 6" id="KW-0472">Membrane</keyword>
<reference evidence="7 8" key="1">
    <citation type="submission" date="2023-10" db="EMBL/GenBank/DDBJ databases">
        <title>Two novel species belonging to the OM43/NOR5 clade.</title>
        <authorList>
            <person name="Park M."/>
        </authorList>
    </citation>
    <scope>NUCLEOTIDE SEQUENCE [LARGE SCALE GENOMIC DNA]</scope>
    <source>
        <strain evidence="7 8">IMCC43200</strain>
    </source>
</reference>
<keyword evidence="3 6" id="KW-0812">Transmembrane</keyword>
<dbReference type="InterPro" id="IPR001123">
    <property type="entry name" value="LeuE-type"/>
</dbReference>
<dbReference type="Proteomes" id="UP001626537">
    <property type="component" value="Chromosome"/>
</dbReference>
<evidence type="ECO:0000256" key="3">
    <source>
        <dbReference type="ARBA" id="ARBA00022692"/>
    </source>
</evidence>
<protein>
    <submittedName>
        <fullName evidence="7">LysE family translocator</fullName>
    </submittedName>
</protein>
<keyword evidence="4 6" id="KW-1133">Transmembrane helix</keyword>
<feature type="transmembrane region" description="Helical" evidence="6">
    <location>
        <begin position="73"/>
        <end position="92"/>
    </location>
</feature>
<dbReference type="EMBL" id="CP136864">
    <property type="protein sequence ID" value="WOJ92882.1"/>
    <property type="molecule type" value="Genomic_DNA"/>
</dbReference>
<sequence>MIDPTKILLFIPTMLLISATPGMCMTLAMSLGMSVGLRRTAWMMAGEVAGVAIVSTLSGIGVASLMLRYPRGFAAFTLLGGLYMGWLGLQMWRSRGSMAIHAEALAGSVTVSRRSLITQGFVTAIANPKGWAFFMALLPPFLLTGEQLLNVHFAIILLVIMLSELLCMTLYAAGGKALGKLLRHRGNVAIINRVAGTLMIAVGAWLILQGR</sequence>
<organism evidence="7 8">
    <name type="scientific">Congregibacter variabilis</name>
    <dbReference type="NCBI Taxonomy" id="3081200"/>
    <lineage>
        <taxon>Bacteria</taxon>
        <taxon>Pseudomonadati</taxon>
        <taxon>Pseudomonadota</taxon>
        <taxon>Gammaproteobacteria</taxon>
        <taxon>Cellvibrionales</taxon>
        <taxon>Halieaceae</taxon>
        <taxon>Congregibacter</taxon>
    </lineage>
</organism>
<dbReference type="PANTHER" id="PTHR30086">
    <property type="entry name" value="ARGININE EXPORTER PROTEIN ARGO"/>
    <property type="match status" value="1"/>
</dbReference>
<evidence type="ECO:0000256" key="1">
    <source>
        <dbReference type="ARBA" id="ARBA00004651"/>
    </source>
</evidence>
<gene>
    <name evidence="7" type="ORF">R0135_13960</name>
</gene>
<accession>A0ABZ0I1E9</accession>
<dbReference type="RefSeq" id="WP_407347540.1">
    <property type="nucleotide sequence ID" value="NZ_CP136864.1"/>
</dbReference>
<evidence type="ECO:0000256" key="5">
    <source>
        <dbReference type="ARBA" id="ARBA00023136"/>
    </source>
</evidence>
<keyword evidence="2" id="KW-1003">Cell membrane</keyword>
<feature type="transmembrane region" description="Helical" evidence="6">
    <location>
        <begin position="41"/>
        <end position="67"/>
    </location>
</feature>